<dbReference type="Proteomes" id="UP001334732">
    <property type="component" value="Chromosome"/>
</dbReference>
<dbReference type="InterPro" id="IPR010359">
    <property type="entry name" value="IrrE_HExxH"/>
</dbReference>
<dbReference type="SMART" id="SM00530">
    <property type="entry name" value="HTH_XRE"/>
    <property type="match status" value="1"/>
</dbReference>
<dbReference type="RefSeq" id="WP_296653364.1">
    <property type="nucleotide sequence ID" value="NZ_CP141769.1"/>
</dbReference>
<reference evidence="4 5" key="1">
    <citation type="submission" date="2023-12" db="EMBL/GenBank/DDBJ databases">
        <title>Thiobacillus sedimentum sp. nov., a chemolithoautotrophic sulfur-oxidizing bacterium isolated from freshwater sediment.</title>
        <authorList>
            <person name="Luo J."/>
            <person name="Dai C."/>
        </authorList>
    </citation>
    <scope>NUCLEOTIDE SEQUENCE [LARGE SCALE GENOMIC DNA]</scope>
    <source>
        <strain evidence="4 5">SCUT-2</strain>
    </source>
</reference>
<accession>A0ABZ1CGB2</accession>
<evidence type="ECO:0000256" key="1">
    <source>
        <dbReference type="ARBA" id="ARBA00007227"/>
    </source>
</evidence>
<dbReference type="CDD" id="cd00093">
    <property type="entry name" value="HTH_XRE"/>
    <property type="match status" value="1"/>
</dbReference>
<feature type="domain" description="HTH cro/C1-type" evidence="3">
    <location>
        <begin position="14"/>
        <end position="68"/>
    </location>
</feature>
<keyword evidence="5" id="KW-1185">Reference proteome</keyword>
<dbReference type="PANTHER" id="PTHR43236:SF1">
    <property type="entry name" value="BLL7220 PROTEIN"/>
    <property type="match status" value="1"/>
</dbReference>
<evidence type="ECO:0000256" key="2">
    <source>
        <dbReference type="SAM" id="MobiDB-lite"/>
    </source>
</evidence>
<dbReference type="InterPro" id="IPR001387">
    <property type="entry name" value="Cro/C1-type_HTH"/>
</dbReference>
<dbReference type="Gene3D" id="1.10.10.2910">
    <property type="match status" value="1"/>
</dbReference>
<feature type="compositionally biased region" description="Basic and acidic residues" evidence="2">
    <location>
        <begin position="310"/>
        <end position="320"/>
    </location>
</feature>
<gene>
    <name evidence="4" type="ORF">VA613_08915</name>
</gene>
<feature type="region of interest" description="Disordered" evidence="2">
    <location>
        <begin position="379"/>
        <end position="403"/>
    </location>
</feature>
<dbReference type="InterPro" id="IPR010982">
    <property type="entry name" value="Lambda_DNA-bd_dom_sf"/>
</dbReference>
<protein>
    <submittedName>
        <fullName evidence="4">XRE family transcriptional regulator</fullName>
    </submittedName>
</protein>
<dbReference type="Pfam" id="PF01381">
    <property type="entry name" value="HTH_3"/>
    <property type="match status" value="1"/>
</dbReference>
<dbReference type="PANTHER" id="PTHR43236">
    <property type="entry name" value="ANTITOXIN HIGA1"/>
    <property type="match status" value="1"/>
</dbReference>
<name>A0ABZ1CGB2_9PROT</name>
<organism evidence="4 5">
    <name type="scientific">Thiobacillus sedimenti</name>
    <dbReference type="NCBI Taxonomy" id="3110231"/>
    <lineage>
        <taxon>Bacteria</taxon>
        <taxon>Pseudomonadati</taxon>
        <taxon>Pseudomonadota</taxon>
        <taxon>Betaproteobacteria</taxon>
        <taxon>Nitrosomonadales</taxon>
        <taxon>Thiobacillaceae</taxon>
        <taxon>Thiobacillus</taxon>
    </lineage>
</organism>
<sequence>MSRGGIQGFQRGRLSQILAARRLSQVQLASLVGVSPATVSKWRAGTQAPERDALERLASVVNVTPEWFTRPPTPKVSLPLFRSNASAHVAARAMLEARLEWGQDIAVALSEFVDYPVLNLPSRLFSDPEEITSEEIELAASECRDLWRLGRSAVQDLALAVEGAGVVLIREETGIAQIEGLSAWSEVLDRPFVLLSADKDNGYRSRFDLAHELGHLVLHRHIPRPTERDRHKQLEQQAHRFAGAFLLPAETFATEVRMPVTLDDLLLLKRRWGVSVGAIVMRLRALKILDEEGAQSLFKRRSARWGAKSEPGDGDRSPERPRLLHRTIDLLVDENVMPMDAIPRHIGLAAHDIESLAGLPEGYFQGKGKVVQLARMRSAPVSSGDRPAMDSSTVLPFRSPPKA</sequence>
<dbReference type="Pfam" id="PF06114">
    <property type="entry name" value="Peptidase_M78"/>
    <property type="match status" value="1"/>
</dbReference>
<dbReference type="SUPFAM" id="SSF47413">
    <property type="entry name" value="lambda repressor-like DNA-binding domains"/>
    <property type="match status" value="1"/>
</dbReference>
<comment type="similarity">
    <text evidence="1">Belongs to the short-chain fatty acyl-CoA assimilation regulator (ScfR) family.</text>
</comment>
<evidence type="ECO:0000259" key="3">
    <source>
        <dbReference type="PROSITE" id="PS50943"/>
    </source>
</evidence>
<evidence type="ECO:0000313" key="5">
    <source>
        <dbReference type="Proteomes" id="UP001334732"/>
    </source>
</evidence>
<dbReference type="PROSITE" id="PS50943">
    <property type="entry name" value="HTH_CROC1"/>
    <property type="match status" value="1"/>
</dbReference>
<feature type="region of interest" description="Disordered" evidence="2">
    <location>
        <begin position="301"/>
        <end position="320"/>
    </location>
</feature>
<proteinExistence type="inferred from homology"/>
<dbReference type="InterPro" id="IPR052345">
    <property type="entry name" value="Rad_response_metalloprotease"/>
</dbReference>
<dbReference type="Gene3D" id="1.10.260.40">
    <property type="entry name" value="lambda repressor-like DNA-binding domains"/>
    <property type="match status" value="1"/>
</dbReference>
<dbReference type="EMBL" id="CP141769">
    <property type="protein sequence ID" value="WRS38135.1"/>
    <property type="molecule type" value="Genomic_DNA"/>
</dbReference>
<evidence type="ECO:0000313" key="4">
    <source>
        <dbReference type="EMBL" id="WRS38135.1"/>
    </source>
</evidence>